<comment type="subcellular location">
    <subcellularLocation>
        <location evidence="7">Cytoplasm</location>
    </subcellularLocation>
</comment>
<keyword evidence="1 7" id="KW-0596">Phosphopantetheine</keyword>
<keyword evidence="6 7" id="KW-0275">Fatty acid biosynthesis</keyword>
<dbReference type="UniPathway" id="UPA00094"/>
<dbReference type="HAMAP" id="MF_01217">
    <property type="entry name" value="Acyl_carrier"/>
    <property type="match status" value="1"/>
</dbReference>
<evidence type="ECO:0000256" key="3">
    <source>
        <dbReference type="ARBA" id="ARBA00022553"/>
    </source>
</evidence>
<keyword evidence="7" id="KW-0963">Cytoplasm</keyword>
<reference evidence="9" key="2">
    <citation type="submission" date="2020-09" db="EMBL/GenBank/DDBJ databases">
        <authorList>
            <person name="Sun Q."/>
            <person name="Zhou Y."/>
        </authorList>
    </citation>
    <scope>NUCLEOTIDE SEQUENCE</scope>
    <source>
        <strain evidence="9">CGMCC 4.5737</strain>
    </source>
</reference>
<dbReference type="Pfam" id="PF00550">
    <property type="entry name" value="PP-binding"/>
    <property type="match status" value="1"/>
</dbReference>
<dbReference type="PROSITE" id="PS50075">
    <property type="entry name" value="CARRIER"/>
    <property type="match status" value="1"/>
</dbReference>
<accession>A0A8J3CC88</accession>
<dbReference type="RefSeq" id="WP_229686169.1">
    <property type="nucleotide sequence ID" value="NZ_BMMK01000005.1"/>
</dbReference>
<dbReference type="InterPro" id="IPR003231">
    <property type="entry name" value="ACP"/>
</dbReference>
<comment type="PTM">
    <text evidence="7">4'-phosphopantetheine is transferred from CoA to a specific serine of apo-ACP by AcpS. This modification is essential for activity because fatty acids are bound in thioester linkage to the sulfhydryl of the prosthetic group.</text>
</comment>
<dbReference type="GO" id="GO:0005829">
    <property type="term" value="C:cytosol"/>
    <property type="evidence" value="ECO:0007669"/>
    <property type="project" value="TreeGrafter"/>
</dbReference>
<dbReference type="PANTHER" id="PTHR20863:SF76">
    <property type="entry name" value="CARRIER DOMAIN-CONTAINING PROTEIN"/>
    <property type="match status" value="1"/>
</dbReference>
<keyword evidence="2 7" id="KW-0444">Lipid biosynthesis</keyword>
<evidence type="ECO:0000256" key="5">
    <source>
        <dbReference type="ARBA" id="ARBA00023098"/>
    </source>
</evidence>
<feature type="modified residue" description="O-(pantetheine 4'-phosphoryl)serine" evidence="7">
    <location>
        <position position="67"/>
    </location>
</feature>
<comment type="caution">
    <text evidence="9">The sequence shown here is derived from an EMBL/GenBank/DDBJ whole genome shotgun (WGS) entry which is preliminary data.</text>
</comment>
<sequence>MCSESHRSHKERRTCPRAWPRRGAWPPSAARCSRVKHLLAERLSLDVEPELIGDDQPLFGRGLELDSIDMLELAMAVEEEFGVTITDDDAESLLSLNRLVDHIQAKQS</sequence>
<gene>
    <name evidence="7" type="primary">acpP</name>
    <name evidence="9" type="ORF">GCM10012275_16710</name>
</gene>
<evidence type="ECO:0000256" key="1">
    <source>
        <dbReference type="ARBA" id="ARBA00022450"/>
    </source>
</evidence>
<keyword evidence="10" id="KW-1185">Reference proteome</keyword>
<dbReference type="GO" id="GO:0000035">
    <property type="term" value="F:acyl binding"/>
    <property type="evidence" value="ECO:0007669"/>
    <property type="project" value="TreeGrafter"/>
</dbReference>
<dbReference type="SUPFAM" id="SSF47336">
    <property type="entry name" value="ACP-like"/>
    <property type="match status" value="1"/>
</dbReference>
<dbReference type="InterPro" id="IPR036736">
    <property type="entry name" value="ACP-like_sf"/>
</dbReference>
<comment type="pathway">
    <text evidence="7">Lipid metabolism; fatty acid biosynthesis.</text>
</comment>
<feature type="domain" description="Carrier" evidence="8">
    <location>
        <begin position="29"/>
        <end position="107"/>
    </location>
</feature>
<evidence type="ECO:0000313" key="9">
    <source>
        <dbReference type="EMBL" id="GGM46320.1"/>
    </source>
</evidence>
<dbReference type="GO" id="GO:0016020">
    <property type="term" value="C:membrane"/>
    <property type="evidence" value="ECO:0007669"/>
    <property type="project" value="GOC"/>
</dbReference>
<evidence type="ECO:0000256" key="2">
    <source>
        <dbReference type="ARBA" id="ARBA00022516"/>
    </source>
</evidence>
<dbReference type="GO" id="GO:0000036">
    <property type="term" value="F:acyl carrier activity"/>
    <property type="evidence" value="ECO:0007669"/>
    <property type="project" value="UniProtKB-UniRule"/>
</dbReference>
<dbReference type="PANTHER" id="PTHR20863">
    <property type="entry name" value="ACYL CARRIER PROTEIN"/>
    <property type="match status" value="1"/>
</dbReference>
<comment type="similarity">
    <text evidence="7">Belongs to the acyl carrier protein (ACP) family.</text>
</comment>
<protein>
    <recommendedName>
        <fullName evidence="7">Acyl carrier protein</fullName>
        <shortName evidence="7">ACP</shortName>
    </recommendedName>
</protein>
<evidence type="ECO:0000313" key="10">
    <source>
        <dbReference type="Proteomes" id="UP000637578"/>
    </source>
</evidence>
<reference evidence="9" key="1">
    <citation type="journal article" date="2014" name="Int. J. Syst. Evol. Microbiol.">
        <title>Complete genome sequence of Corynebacterium casei LMG S-19264T (=DSM 44701T), isolated from a smear-ripened cheese.</title>
        <authorList>
            <consortium name="US DOE Joint Genome Institute (JGI-PGF)"/>
            <person name="Walter F."/>
            <person name="Albersmeier A."/>
            <person name="Kalinowski J."/>
            <person name="Ruckert C."/>
        </authorList>
    </citation>
    <scope>NUCLEOTIDE SEQUENCE</scope>
    <source>
        <strain evidence="9">CGMCC 4.5737</strain>
    </source>
</reference>
<evidence type="ECO:0000256" key="4">
    <source>
        <dbReference type="ARBA" id="ARBA00022832"/>
    </source>
</evidence>
<dbReference type="GO" id="GO:0009245">
    <property type="term" value="P:lipid A biosynthetic process"/>
    <property type="evidence" value="ECO:0007669"/>
    <property type="project" value="TreeGrafter"/>
</dbReference>
<evidence type="ECO:0000256" key="7">
    <source>
        <dbReference type="HAMAP-Rule" id="MF_01217"/>
    </source>
</evidence>
<dbReference type="EMBL" id="BMMK01000005">
    <property type="protein sequence ID" value="GGM46320.1"/>
    <property type="molecule type" value="Genomic_DNA"/>
</dbReference>
<name>A0A8J3CC88_9PSEU</name>
<evidence type="ECO:0000256" key="6">
    <source>
        <dbReference type="ARBA" id="ARBA00023160"/>
    </source>
</evidence>
<organism evidence="9 10">
    <name type="scientific">Longimycelium tulufanense</name>
    <dbReference type="NCBI Taxonomy" id="907463"/>
    <lineage>
        <taxon>Bacteria</taxon>
        <taxon>Bacillati</taxon>
        <taxon>Actinomycetota</taxon>
        <taxon>Actinomycetes</taxon>
        <taxon>Pseudonocardiales</taxon>
        <taxon>Pseudonocardiaceae</taxon>
        <taxon>Longimycelium</taxon>
    </lineage>
</organism>
<dbReference type="InterPro" id="IPR009081">
    <property type="entry name" value="PP-bd_ACP"/>
</dbReference>
<keyword evidence="5 7" id="KW-0443">Lipid metabolism</keyword>
<comment type="function">
    <text evidence="7">Carrier of the growing fatty acid chain in fatty acid biosynthesis.</text>
</comment>
<keyword evidence="3 7" id="KW-0597">Phosphoprotein</keyword>
<dbReference type="AlphaFoldDB" id="A0A8J3CC88"/>
<keyword evidence="4 7" id="KW-0276">Fatty acid metabolism</keyword>
<proteinExistence type="inferred from homology"/>
<evidence type="ECO:0000259" key="8">
    <source>
        <dbReference type="PROSITE" id="PS50075"/>
    </source>
</evidence>
<dbReference type="Proteomes" id="UP000637578">
    <property type="component" value="Unassembled WGS sequence"/>
</dbReference>
<dbReference type="Gene3D" id="1.10.1200.10">
    <property type="entry name" value="ACP-like"/>
    <property type="match status" value="1"/>
</dbReference>